<evidence type="ECO:0008006" key="5">
    <source>
        <dbReference type="Google" id="ProtNLM"/>
    </source>
</evidence>
<dbReference type="Gene3D" id="1.50.10.10">
    <property type="match status" value="1"/>
</dbReference>
<evidence type="ECO:0000259" key="1">
    <source>
        <dbReference type="Pfam" id="PF04685"/>
    </source>
</evidence>
<dbReference type="InterPro" id="IPR014551">
    <property type="entry name" value="B_Glucosidase_GBA2-typ"/>
</dbReference>
<evidence type="ECO:0000259" key="2">
    <source>
        <dbReference type="Pfam" id="PF12215"/>
    </source>
</evidence>
<protein>
    <recommendedName>
        <fullName evidence="5">Glucosylceramidase</fullName>
    </recommendedName>
</protein>
<keyword evidence="4" id="KW-1185">Reference proteome</keyword>
<reference evidence="3 4" key="1">
    <citation type="submission" date="2015-07" db="EMBL/GenBank/DDBJ databases">
        <title>Whole genome sequence of Herpetosiphon geysericola DSM 7119.</title>
        <authorList>
            <person name="Hemp J."/>
            <person name="Ward L.M."/>
            <person name="Pace L.A."/>
            <person name="Fischer W.W."/>
        </authorList>
    </citation>
    <scope>NUCLEOTIDE SEQUENCE [LARGE SCALE GENOMIC DNA]</scope>
    <source>
        <strain evidence="3 4">DSM 7119</strain>
    </source>
</reference>
<dbReference type="GO" id="GO:0005975">
    <property type="term" value="P:carbohydrate metabolic process"/>
    <property type="evidence" value="ECO:0007669"/>
    <property type="project" value="InterPro"/>
</dbReference>
<dbReference type="OrthoDB" id="1007311at2"/>
<dbReference type="GO" id="GO:0008422">
    <property type="term" value="F:beta-glucosidase activity"/>
    <property type="evidence" value="ECO:0007669"/>
    <property type="project" value="TreeGrafter"/>
</dbReference>
<dbReference type="PATRIC" id="fig|70996.4.peg.3454"/>
<dbReference type="InterPro" id="IPR012341">
    <property type="entry name" value="6hp_glycosidase-like_sf"/>
</dbReference>
<dbReference type="InterPro" id="IPR024462">
    <property type="entry name" value="GH116_N"/>
</dbReference>
<dbReference type="Proteomes" id="UP000050277">
    <property type="component" value="Unassembled WGS sequence"/>
</dbReference>
<name>A0A0P6Y9W4_9CHLR</name>
<evidence type="ECO:0000313" key="3">
    <source>
        <dbReference type="EMBL" id="KPL86022.1"/>
    </source>
</evidence>
<comment type="caution">
    <text evidence="3">The sequence shown here is derived from an EMBL/GenBank/DDBJ whole genome shotgun (WGS) entry which is preliminary data.</text>
</comment>
<evidence type="ECO:0000313" key="4">
    <source>
        <dbReference type="Proteomes" id="UP000050277"/>
    </source>
</evidence>
<dbReference type="Pfam" id="PF12215">
    <property type="entry name" value="Glyco_hydr_116N"/>
    <property type="match status" value="1"/>
</dbReference>
<dbReference type="InterPro" id="IPR052566">
    <property type="entry name" value="Non-lysos_glucosylceramidase"/>
</dbReference>
<dbReference type="GO" id="GO:0016020">
    <property type="term" value="C:membrane"/>
    <property type="evidence" value="ECO:0007669"/>
    <property type="project" value="InterPro"/>
</dbReference>
<gene>
    <name evidence="3" type="ORF">SE18_14120</name>
</gene>
<sequence length="774" mass="86377">MTEQRHHPSIPLAAWQRPLGLDYPNAAIAAHDHGPIIDDGVFHGLPIGGMGSGAIGRNFRGDWSRWHLEVGKHIHRSVWPNQWSVFWQTASQQAAQVLCTTQPDTDELSSWNWNYPVGAGNYHALFPRAWFDYQHPDWPLELVQEQFSPVLAGNLKESSFPVGVFTWRVTNRGSETVRLGLMLTWEHTRAVEAAGLNLQRQHSAWHDGNTTGVTLSQTSDQALSSHNGTWALAVQAPESASVSQWTCWDVAQDAAALWQDFASDGQLAQYPTSQSVAADQRSATAIAVTLELAPGESAVIPFSLAWDFPIVEFADESRWYKRYTHFWGTNGDQAQALATASLNNANAWRTAIEAWQNPILNDDQRPQWYKSALFNELYYLVDGGTLWVDRAVGEPEPAEDSVGLFSYLECYDYPFYGTLDVSFYSSWSILALWPELERGEIIAFSKTVNDADDTVVTIVATQVQAIRKAAGALPHDLGAPKEQPLIKTNAYDFQDINNWKDLNLKYILRIYRDVSLWNDQAMLEATWSTIPTALEYVHQFDSDGDGLLDHSGADQTYDTWAMSGAASYSASLLICALEAAIRLAQRMGEHAQADAWSEWLAAARQSFETKLWNGTYFRYHTADTDLREVIMADQLVGQWYAGAIGLPAVAPHAMIRSALQTVYRFNVMHYANGALGAVNGMHPDGTVDTSSNQASEVWSGTTYAIAAMMLQEGLDVEGWQTAWGAYNATYNELGLWFRTPEAWGVERTFRASMYMRPQSIWAIEHALAVRANKA</sequence>
<dbReference type="InterPro" id="IPR008928">
    <property type="entry name" value="6-hairpin_glycosidase_sf"/>
</dbReference>
<dbReference type="InterPro" id="IPR006775">
    <property type="entry name" value="GH116_catalytic"/>
</dbReference>
<proteinExistence type="predicted"/>
<organism evidence="3 4">
    <name type="scientific">Herpetosiphon geysericola</name>
    <dbReference type="NCBI Taxonomy" id="70996"/>
    <lineage>
        <taxon>Bacteria</taxon>
        <taxon>Bacillati</taxon>
        <taxon>Chloroflexota</taxon>
        <taxon>Chloroflexia</taxon>
        <taxon>Herpetosiphonales</taxon>
        <taxon>Herpetosiphonaceae</taxon>
        <taxon>Herpetosiphon</taxon>
    </lineage>
</organism>
<feature type="domain" description="Glycosyl-hydrolase family 116 catalytic region" evidence="1">
    <location>
        <begin position="403"/>
        <end position="763"/>
    </location>
</feature>
<dbReference type="EMBL" id="LGKP01000022">
    <property type="protein sequence ID" value="KPL86022.1"/>
    <property type="molecule type" value="Genomic_DNA"/>
</dbReference>
<dbReference type="STRING" id="70996.SE18_14120"/>
<dbReference type="Pfam" id="PF04685">
    <property type="entry name" value="DUF608"/>
    <property type="match status" value="1"/>
</dbReference>
<dbReference type="PANTHER" id="PTHR12654">
    <property type="entry name" value="BILE ACID BETA-GLUCOSIDASE-RELATED"/>
    <property type="match status" value="1"/>
</dbReference>
<dbReference type="PANTHER" id="PTHR12654:SF0">
    <property type="entry name" value="NON-LYSOSOMAL GLUCOSYLCERAMIDASE"/>
    <property type="match status" value="1"/>
</dbReference>
<feature type="domain" description="Glycosyl-hydrolase family 116 N-terminal" evidence="2">
    <location>
        <begin position="44"/>
        <end position="348"/>
    </location>
</feature>
<dbReference type="RefSeq" id="WP_054535104.1">
    <property type="nucleotide sequence ID" value="NZ_LGKP01000022.1"/>
</dbReference>
<dbReference type="PIRSF" id="PIRSF028944">
    <property type="entry name" value="Beta_gluc_GBA2"/>
    <property type="match status" value="1"/>
</dbReference>
<dbReference type="SUPFAM" id="SSF48208">
    <property type="entry name" value="Six-hairpin glycosidases"/>
    <property type="match status" value="1"/>
</dbReference>
<dbReference type="AlphaFoldDB" id="A0A0P6Y9W4"/>
<dbReference type="GO" id="GO:0006680">
    <property type="term" value="P:glucosylceramide catabolic process"/>
    <property type="evidence" value="ECO:0007669"/>
    <property type="project" value="InterPro"/>
</dbReference>
<accession>A0A0P6Y9W4</accession>
<dbReference type="GO" id="GO:0004348">
    <property type="term" value="F:glucosylceramidase activity"/>
    <property type="evidence" value="ECO:0007669"/>
    <property type="project" value="InterPro"/>
</dbReference>